<proteinExistence type="predicted"/>
<dbReference type="AlphaFoldDB" id="A0A2W1LKY2"/>
<keyword evidence="2" id="KW-1185">Reference proteome</keyword>
<protein>
    <recommendedName>
        <fullName evidence="3">Small peptidoglycan-associated lipoprotein</fullName>
    </recommendedName>
</protein>
<accession>A0A2W1LKY2</accession>
<reference evidence="1 2" key="1">
    <citation type="submission" date="2018-06" db="EMBL/GenBank/DDBJ databases">
        <title>Paenibacillus imtechensis sp. nov.</title>
        <authorList>
            <person name="Pinnaka A.K."/>
            <person name="Singh H."/>
            <person name="Kaur M."/>
        </authorList>
    </citation>
    <scope>NUCLEOTIDE SEQUENCE [LARGE SCALE GENOMIC DNA]</scope>
    <source>
        <strain evidence="1 2">SMB1</strain>
    </source>
</reference>
<evidence type="ECO:0000313" key="1">
    <source>
        <dbReference type="EMBL" id="PZD95555.1"/>
    </source>
</evidence>
<dbReference type="Proteomes" id="UP000249522">
    <property type="component" value="Unassembled WGS sequence"/>
</dbReference>
<dbReference type="EMBL" id="QKRB01000044">
    <property type="protein sequence ID" value="PZD95555.1"/>
    <property type="molecule type" value="Genomic_DNA"/>
</dbReference>
<dbReference type="OrthoDB" id="2623670at2"/>
<evidence type="ECO:0008006" key="3">
    <source>
        <dbReference type="Google" id="ProtNLM"/>
    </source>
</evidence>
<organism evidence="1 2">
    <name type="scientific">Paenibacillus sambharensis</name>
    <dbReference type="NCBI Taxonomy" id="1803190"/>
    <lineage>
        <taxon>Bacteria</taxon>
        <taxon>Bacillati</taxon>
        <taxon>Bacillota</taxon>
        <taxon>Bacilli</taxon>
        <taxon>Bacillales</taxon>
        <taxon>Paenibacillaceae</taxon>
        <taxon>Paenibacillus</taxon>
    </lineage>
</organism>
<dbReference type="PROSITE" id="PS51257">
    <property type="entry name" value="PROKAR_LIPOPROTEIN"/>
    <property type="match status" value="1"/>
</dbReference>
<gene>
    <name evidence="1" type="ORF">DNH61_13585</name>
</gene>
<name>A0A2W1LKY2_9BACL</name>
<dbReference type="RefSeq" id="WP_111147185.1">
    <property type="nucleotide sequence ID" value="NZ_QKRB01000044.1"/>
</dbReference>
<evidence type="ECO:0000313" key="2">
    <source>
        <dbReference type="Proteomes" id="UP000249522"/>
    </source>
</evidence>
<comment type="caution">
    <text evidence="1">The sequence shown here is derived from an EMBL/GenBank/DDBJ whole genome shotgun (WGS) entry which is preliminary data.</text>
</comment>
<sequence length="123" mass="14104">MRIMKAFILTALLVVIGCTNTSKEDVMKYLSSDSSDTYRIHLFYEEATDLDQQLLVYWNSNPKLLEIIQGIQLYDISTEKNNQMADVLELEDFPCLIVTSDEDVVLKTNDLADIKEFFTALVL</sequence>